<accession>A0A226X750</accession>
<gene>
    <name evidence="10" type="ORF">BSU04_07295</name>
</gene>
<dbReference type="AlphaFoldDB" id="A0A226X750"/>
<comment type="caution">
    <text evidence="10">The sequence shown here is derived from an EMBL/GenBank/DDBJ whole genome shotgun (WGS) entry which is preliminary data.</text>
</comment>
<feature type="domain" description="Disulphide bond isomerase DsbC/G N-terminal" evidence="8">
    <location>
        <begin position="30"/>
        <end position="83"/>
    </location>
</feature>
<evidence type="ECO:0000256" key="6">
    <source>
        <dbReference type="ARBA" id="ARBA00023284"/>
    </source>
</evidence>
<name>A0A226X750_CABSO</name>
<evidence type="ECO:0000259" key="8">
    <source>
        <dbReference type="Pfam" id="PF10411"/>
    </source>
</evidence>
<dbReference type="CDD" id="cd03020">
    <property type="entry name" value="DsbA_DsbC_DsbG"/>
    <property type="match status" value="1"/>
</dbReference>
<proteinExistence type="inferred from homology"/>
<dbReference type="Gene3D" id="3.40.30.10">
    <property type="entry name" value="Glutaredoxin"/>
    <property type="match status" value="1"/>
</dbReference>
<dbReference type="InterPro" id="IPR036249">
    <property type="entry name" value="Thioredoxin-like_sf"/>
</dbReference>
<evidence type="ECO:0000259" key="9">
    <source>
        <dbReference type="Pfam" id="PF13098"/>
    </source>
</evidence>
<evidence type="ECO:0000256" key="2">
    <source>
        <dbReference type="ARBA" id="ARBA00009813"/>
    </source>
</evidence>
<dbReference type="PANTHER" id="PTHR35272:SF3">
    <property type="entry name" value="THIOL:DISULFIDE INTERCHANGE PROTEIN DSBC"/>
    <property type="match status" value="1"/>
</dbReference>
<dbReference type="RefSeq" id="WP_089159905.1">
    <property type="nucleotide sequence ID" value="NZ_MTHB01000042.1"/>
</dbReference>
<dbReference type="PANTHER" id="PTHR35272">
    <property type="entry name" value="THIOL:DISULFIDE INTERCHANGE PROTEIN DSBC-RELATED"/>
    <property type="match status" value="1"/>
</dbReference>
<comment type="subcellular location">
    <subcellularLocation>
        <location evidence="1 7">Periplasm</location>
    </subcellularLocation>
</comment>
<organism evidence="10 11">
    <name type="scientific">Caballeronia sordidicola</name>
    <name type="common">Burkholderia sordidicola</name>
    <dbReference type="NCBI Taxonomy" id="196367"/>
    <lineage>
        <taxon>Bacteria</taxon>
        <taxon>Pseudomonadati</taxon>
        <taxon>Pseudomonadota</taxon>
        <taxon>Betaproteobacteria</taxon>
        <taxon>Burkholderiales</taxon>
        <taxon>Burkholderiaceae</taxon>
        <taxon>Caballeronia</taxon>
    </lineage>
</organism>
<sequence length="261" mass="28712">MRLASKVLKVSAALFCAGYTLLAHASFPDDLVKRFPAAQGAKIEPAFPGFWSVVKGSEIFFVRDDMSILISGNVIDLKSNHSLSADLEAANRPKVDVAQLDLKDAIKFGSGSRRLYVFSDPDCPYCRQLEGNLTKLTDVTVYLFPFPLAQLHPNAPGVAESIWCQTDRAQAWHDYQNMAGLVKPDMLIPAWHDYLHQHKQPEQPLCENPIARNLAFGQKWNINGTPALIFADGSLIPGLIPTDRIEAQLAKSQANLAAASK</sequence>
<dbReference type="OrthoDB" id="12976at2"/>
<keyword evidence="5" id="KW-1015">Disulfide bond</keyword>
<dbReference type="Proteomes" id="UP000214720">
    <property type="component" value="Unassembled WGS sequence"/>
</dbReference>
<reference evidence="11" key="1">
    <citation type="submission" date="2017-01" db="EMBL/GenBank/DDBJ databases">
        <title>Genome Analysis of Deinococcus marmoris KOPRI26562.</title>
        <authorList>
            <person name="Kim J.H."/>
            <person name="Oh H.-M."/>
        </authorList>
    </citation>
    <scope>NUCLEOTIDE SEQUENCE [LARGE SCALE GENOMIC DNA]</scope>
    <source>
        <strain evidence="11">PAMC 26633</strain>
    </source>
</reference>
<dbReference type="Gene3D" id="3.10.450.70">
    <property type="entry name" value="Disulphide bond isomerase, DsbC/G, N-terminal"/>
    <property type="match status" value="1"/>
</dbReference>
<dbReference type="GO" id="GO:0042597">
    <property type="term" value="C:periplasmic space"/>
    <property type="evidence" value="ECO:0007669"/>
    <property type="project" value="UniProtKB-SubCell"/>
</dbReference>
<protein>
    <recommendedName>
        <fullName evidence="7">Thiol:disulfide interchange protein</fullName>
    </recommendedName>
</protein>
<dbReference type="InterPro" id="IPR009094">
    <property type="entry name" value="DiS-bond_isomerase_DsbC/G_N_sf"/>
</dbReference>
<dbReference type="InterPro" id="IPR051470">
    <property type="entry name" value="Thiol:disulfide_interchange"/>
</dbReference>
<comment type="function">
    <text evidence="7">Required for disulfide bond formation in some periplasmic proteins. Acts by transferring its disulfide bond to other proteins and is reduced in the process.</text>
</comment>
<evidence type="ECO:0000256" key="4">
    <source>
        <dbReference type="ARBA" id="ARBA00022764"/>
    </source>
</evidence>
<evidence type="ECO:0000256" key="7">
    <source>
        <dbReference type="RuleBase" id="RU364038"/>
    </source>
</evidence>
<feature type="signal peptide" evidence="7">
    <location>
        <begin position="1"/>
        <end position="25"/>
    </location>
</feature>
<keyword evidence="3 7" id="KW-0732">Signal</keyword>
<evidence type="ECO:0000313" key="10">
    <source>
        <dbReference type="EMBL" id="OXC79315.1"/>
    </source>
</evidence>
<feature type="domain" description="Thioredoxin-like fold" evidence="9">
    <location>
        <begin position="109"/>
        <end position="249"/>
    </location>
</feature>
<keyword evidence="4 7" id="KW-0574">Periplasm</keyword>
<dbReference type="Pfam" id="PF13098">
    <property type="entry name" value="Thioredoxin_2"/>
    <property type="match status" value="1"/>
</dbReference>
<evidence type="ECO:0000256" key="3">
    <source>
        <dbReference type="ARBA" id="ARBA00022729"/>
    </source>
</evidence>
<feature type="chain" id="PRO_5011833803" description="Thiol:disulfide interchange protein" evidence="7">
    <location>
        <begin position="26"/>
        <end position="261"/>
    </location>
</feature>
<dbReference type="InterPro" id="IPR012336">
    <property type="entry name" value="Thioredoxin-like_fold"/>
</dbReference>
<dbReference type="Pfam" id="PF10411">
    <property type="entry name" value="DsbC_N"/>
    <property type="match status" value="1"/>
</dbReference>
<evidence type="ECO:0000256" key="5">
    <source>
        <dbReference type="ARBA" id="ARBA00023157"/>
    </source>
</evidence>
<evidence type="ECO:0000313" key="11">
    <source>
        <dbReference type="Proteomes" id="UP000214720"/>
    </source>
</evidence>
<comment type="similarity">
    <text evidence="2 7">Belongs to the thioredoxin family. DsbC subfamily.</text>
</comment>
<dbReference type="EMBL" id="MTHB01000042">
    <property type="protein sequence ID" value="OXC79315.1"/>
    <property type="molecule type" value="Genomic_DNA"/>
</dbReference>
<evidence type="ECO:0000256" key="1">
    <source>
        <dbReference type="ARBA" id="ARBA00004418"/>
    </source>
</evidence>
<dbReference type="InterPro" id="IPR033954">
    <property type="entry name" value="DiS-bond_Isoase_DsbC/G"/>
</dbReference>
<keyword evidence="6 7" id="KW-0676">Redox-active center</keyword>
<dbReference type="InterPro" id="IPR018950">
    <property type="entry name" value="DiS-bond_isomerase_DsbC/G_N"/>
</dbReference>
<dbReference type="SUPFAM" id="SSF52833">
    <property type="entry name" value="Thioredoxin-like"/>
    <property type="match status" value="1"/>
</dbReference>